<feature type="region of interest" description="Disordered" evidence="1">
    <location>
        <begin position="390"/>
        <end position="417"/>
    </location>
</feature>
<feature type="compositionally biased region" description="Polar residues" evidence="1">
    <location>
        <begin position="559"/>
        <end position="577"/>
    </location>
</feature>
<feature type="compositionally biased region" description="Polar residues" evidence="1">
    <location>
        <begin position="637"/>
        <end position="660"/>
    </location>
</feature>
<feature type="region of interest" description="Disordered" evidence="1">
    <location>
        <begin position="780"/>
        <end position="829"/>
    </location>
</feature>
<accession>A0A6N2C083</accession>
<dbReference type="InterPro" id="IPR044681">
    <property type="entry name" value="PICBP-like"/>
</dbReference>
<dbReference type="GO" id="GO:0005516">
    <property type="term" value="F:calmodulin binding"/>
    <property type="evidence" value="ECO:0007669"/>
    <property type="project" value="InterPro"/>
</dbReference>
<dbReference type="EMBL" id="RXGB01001535">
    <property type="protein sequence ID" value="TMW98539.1"/>
    <property type="molecule type" value="Genomic_DNA"/>
</dbReference>
<sequence length="939" mass="106041">MITNFGNTKSPWRRSKSRIKQVAPSDYAATPQHPSSLEVSELSSHCMKATSCSKGKQGHTQASPDHSPSSRKSSSSKSTCSSTLKDSKFPQQVELHPGLNESDRISKVKVCSYHHCSLNKHSDDDPSPPVKRVYRRRRLLKPQKSIRLQSESTNADHFSIEKSNLIQEQDTLVSSDVESNDQSVTTSVFRDIEDIEADFCHTVLIKPVDNVVTTGEEVEDINRELHKIETSLIYDLVEAKCSTEVSSALASNDTMELVDNLQETDDKANPTEDVDPNASSKKLHVAQLPKEKHRSMWSLIHRHMISEKSTELDSKVIRGTDEDNHKDGSNKSCAAESSDSFLSCSERESMTTNQDANNEEIEARKILVVKLVREAIERILLPEVQDHSSDDQLVTSEVCNEENSNESDTKNEKCDKADEGIVIRENIDSPHEIQENEERVMNKAEKKAPTHWSNLKRWIILQRFIKELEKLRKFNPRKPRYLQLEPDPEAEKVNLKHQMEDERKSAEEWMLDYALQKAISQLAPTQKRKVGLLVTAFENVVPPRGSNIQVTFPNLKTRNEDNMQTAGKGNASVSNADNVREHVDKRHAEDDSSMLKNDDTQNAIVLCQKLNEVASTSSDKGSVEIEEFGDSNDDSQRGTSSTISNLGNDGDQTQENNMNLSECEAMETSTVSSDENEKITEAEDEDETYRKQVNKQKHISMWHLISQHILSDVVSKIGNEQLDEVNDNKTLAETNMDNSLHDFSEEKDDMSHNGRSFSRNDAVNLIKEAVSQILTTPIQDDSSNTRCVTSDILPDEEPPKTDHTDCGEQNSTNSLNESLRHRDSPLETTELVANNPITESKFEPPKSKSWSKLKKLILLKRSIKVLERARKVNPQPPTPDQEQDKVDLRNQISNERKKAEQWMLDNAVQRMVSKLTPARKTRVAMLVEAFEAVVPIPEV</sequence>
<feature type="region of interest" description="Disordered" evidence="1">
    <location>
        <begin position="616"/>
        <end position="689"/>
    </location>
</feature>
<evidence type="ECO:0000259" key="2">
    <source>
        <dbReference type="SMART" id="SM01054"/>
    </source>
</evidence>
<feature type="compositionally biased region" description="Polar residues" evidence="1">
    <location>
        <begin position="1"/>
        <end position="10"/>
    </location>
</feature>
<feature type="compositionally biased region" description="Basic and acidic residues" evidence="1">
    <location>
        <begin position="319"/>
        <end position="329"/>
    </location>
</feature>
<dbReference type="SMART" id="SM01054">
    <property type="entry name" value="CaM_binding"/>
    <property type="match status" value="2"/>
</dbReference>
<comment type="caution">
    <text evidence="3">The sequence shown here is derived from an EMBL/GenBank/DDBJ whole genome shotgun (WGS) entry which is preliminary data.</text>
</comment>
<feature type="compositionally biased region" description="Acidic residues" evidence="1">
    <location>
        <begin position="624"/>
        <end position="633"/>
    </location>
</feature>
<dbReference type="PANTHER" id="PTHR33923">
    <property type="entry name" value="CALMODULIN-BINDING PROTEIN-RELATED"/>
    <property type="match status" value="1"/>
</dbReference>
<reference evidence="3" key="1">
    <citation type="submission" date="2019-05" db="EMBL/GenBank/DDBJ databases">
        <title>The de novo reference genome and transcriptome assemblies of the wild tomato species Solanum chilense.</title>
        <authorList>
            <person name="Stam R."/>
            <person name="Nosenko T."/>
            <person name="Hoerger A.C."/>
            <person name="Stephan W."/>
            <person name="Seidel M.A."/>
            <person name="Kuhn J.M.M."/>
            <person name="Haberer G."/>
            <person name="Tellier A."/>
        </authorList>
    </citation>
    <scope>NUCLEOTIDE SEQUENCE</scope>
    <source>
        <tissue evidence="3">Mature leaves</tissue>
    </source>
</reference>
<feature type="region of interest" description="Disordered" evidence="1">
    <location>
        <begin position="559"/>
        <end position="579"/>
    </location>
</feature>
<feature type="compositionally biased region" description="Polar residues" evidence="1">
    <location>
        <begin position="330"/>
        <end position="343"/>
    </location>
</feature>
<dbReference type="PANTHER" id="PTHR33923:SF10">
    <property type="entry name" value="CALMODULIN-BINDING DOMAIN-CONTAINING PROTEIN"/>
    <property type="match status" value="1"/>
</dbReference>
<feature type="domain" description="Calmodulin-binding" evidence="2">
    <location>
        <begin position="432"/>
        <end position="542"/>
    </location>
</feature>
<feature type="compositionally biased region" description="Basic and acidic residues" evidence="1">
    <location>
        <begin position="797"/>
        <end position="806"/>
    </location>
</feature>
<dbReference type="AlphaFoldDB" id="A0A6N2C083"/>
<feature type="compositionally biased region" description="Polar residues" evidence="1">
    <location>
        <begin position="807"/>
        <end position="817"/>
    </location>
</feature>
<feature type="region of interest" description="Disordered" evidence="1">
    <location>
        <begin position="265"/>
        <end position="287"/>
    </location>
</feature>
<feature type="region of interest" description="Disordered" evidence="1">
    <location>
        <begin position="319"/>
        <end position="356"/>
    </location>
</feature>
<dbReference type="InterPro" id="IPR012417">
    <property type="entry name" value="CaM-bd_dom_pln"/>
</dbReference>
<feature type="compositionally biased region" description="Polar residues" evidence="1">
    <location>
        <begin position="50"/>
        <end position="62"/>
    </location>
</feature>
<feature type="compositionally biased region" description="Polar residues" evidence="1">
    <location>
        <begin position="32"/>
        <end position="43"/>
    </location>
</feature>
<feature type="compositionally biased region" description="Basic and acidic residues" evidence="1">
    <location>
        <begin position="407"/>
        <end position="417"/>
    </location>
</feature>
<protein>
    <recommendedName>
        <fullName evidence="2">Calmodulin-binding domain-containing protein</fullName>
    </recommendedName>
</protein>
<evidence type="ECO:0000313" key="3">
    <source>
        <dbReference type="EMBL" id="TMW98539.1"/>
    </source>
</evidence>
<evidence type="ECO:0000256" key="1">
    <source>
        <dbReference type="SAM" id="MobiDB-lite"/>
    </source>
</evidence>
<organism evidence="3">
    <name type="scientific">Solanum chilense</name>
    <name type="common">Tomato</name>
    <name type="synonym">Lycopersicon chilense</name>
    <dbReference type="NCBI Taxonomy" id="4083"/>
    <lineage>
        <taxon>Eukaryota</taxon>
        <taxon>Viridiplantae</taxon>
        <taxon>Streptophyta</taxon>
        <taxon>Embryophyta</taxon>
        <taxon>Tracheophyta</taxon>
        <taxon>Spermatophyta</taxon>
        <taxon>Magnoliopsida</taxon>
        <taxon>eudicotyledons</taxon>
        <taxon>Gunneridae</taxon>
        <taxon>Pentapetalae</taxon>
        <taxon>asterids</taxon>
        <taxon>lamiids</taxon>
        <taxon>Solanales</taxon>
        <taxon>Solanaceae</taxon>
        <taxon>Solanoideae</taxon>
        <taxon>Solaneae</taxon>
        <taxon>Solanum</taxon>
        <taxon>Solanum subgen. Lycopersicon</taxon>
    </lineage>
</organism>
<feature type="domain" description="Calmodulin-binding" evidence="2">
    <location>
        <begin position="831"/>
        <end position="935"/>
    </location>
</feature>
<gene>
    <name evidence="3" type="ORF">EJD97_003906</name>
</gene>
<proteinExistence type="predicted"/>
<feature type="region of interest" description="Disordered" evidence="1">
    <location>
        <begin position="1"/>
        <end position="101"/>
    </location>
</feature>
<dbReference type="Pfam" id="PF07839">
    <property type="entry name" value="CaM_binding"/>
    <property type="match status" value="2"/>
</dbReference>
<feature type="compositionally biased region" description="Low complexity" evidence="1">
    <location>
        <begin position="63"/>
        <end position="84"/>
    </location>
</feature>
<name>A0A6N2C083_SOLCI</name>